<protein>
    <submittedName>
        <fullName evidence="2">ZP domain-containing protein</fullName>
    </submittedName>
</protein>
<proteinExistence type="predicted"/>
<dbReference type="InterPro" id="IPR001507">
    <property type="entry name" value="ZP_dom"/>
</dbReference>
<dbReference type="EnsemblMetazoa" id="CJA17861.1">
    <property type="protein sequence ID" value="CJA17861.1"/>
    <property type="gene ID" value="WBGene00137064"/>
</dbReference>
<accession>A0A8R1E1S2</accession>
<keyword evidence="3" id="KW-1185">Reference proteome</keyword>
<organism evidence="2 3">
    <name type="scientific">Caenorhabditis japonica</name>
    <dbReference type="NCBI Taxonomy" id="281687"/>
    <lineage>
        <taxon>Eukaryota</taxon>
        <taxon>Metazoa</taxon>
        <taxon>Ecdysozoa</taxon>
        <taxon>Nematoda</taxon>
        <taxon>Chromadorea</taxon>
        <taxon>Rhabditida</taxon>
        <taxon>Rhabditina</taxon>
        <taxon>Rhabditomorpha</taxon>
        <taxon>Rhabditoidea</taxon>
        <taxon>Rhabditidae</taxon>
        <taxon>Peloderinae</taxon>
        <taxon>Caenorhabditis</taxon>
    </lineage>
</organism>
<dbReference type="AlphaFoldDB" id="A0A8R1E1S2"/>
<name>A0A8R1E1S2_CAEJA</name>
<sequence length="128" mass="14268">MGISNEVSRFLILDVFNVNLSSNEVNIFCNLHVCVTCTQPSCRGRERRHQMIRPASESHDSAVNDPFSSSVDVSDISPPIAVRTSFRLKRENAMRMNTQTPSASIFSSSNDNNAFFVPLLILLLPLIL</sequence>
<evidence type="ECO:0000259" key="1">
    <source>
        <dbReference type="PROSITE" id="PS51034"/>
    </source>
</evidence>
<dbReference type="Proteomes" id="UP000005237">
    <property type="component" value="Unassembled WGS sequence"/>
</dbReference>
<evidence type="ECO:0000313" key="3">
    <source>
        <dbReference type="Proteomes" id="UP000005237"/>
    </source>
</evidence>
<evidence type="ECO:0000313" key="2">
    <source>
        <dbReference type="EnsemblMetazoa" id="CJA17861.1"/>
    </source>
</evidence>
<feature type="domain" description="ZP" evidence="1">
    <location>
        <begin position="1"/>
        <end position="49"/>
    </location>
</feature>
<reference evidence="2" key="2">
    <citation type="submission" date="2022-06" db="UniProtKB">
        <authorList>
            <consortium name="EnsemblMetazoa"/>
        </authorList>
    </citation>
    <scope>IDENTIFICATION</scope>
    <source>
        <strain evidence="2">DF5081</strain>
    </source>
</reference>
<dbReference type="PROSITE" id="PS51034">
    <property type="entry name" value="ZP_2"/>
    <property type="match status" value="1"/>
</dbReference>
<reference evidence="3" key="1">
    <citation type="submission" date="2010-08" db="EMBL/GenBank/DDBJ databases">
        <authorList>
            <consortium name="Caenorhabditis japonica Sequencing Consortium"/>
            <person name="Wilson R.K."/>
        </authorList>
    </citation>
    <scope>NUCLEOTIDE SEQUENCE [LARGE SCALE GENOMIC DNA]</scope>
    <source>
        <strain evidence="3">DF5081</strain>
    </source>
</reference>